<proteinExistence type="inferred from homology"/>
<keyword evidence="2" id="KW-0808">Transferase</keyword>
<comment type="similarity">
    <text evidence="1">Belongs to the Rab GDI family.</text>
</comment>
<dbReference type="Pfam" id="PF00996">
    <property type="entry name" value="GDI"/>
    <property type="match status" value="1"/>
</dbReference>
<dbReference type="GO" id="GO:0016192">
    <property type="term" value="P:vesicle-mediated transport"/>
    <property type="evidence" value="ECO:0007669"/>
    <property type="project" value="TreeGrafter"/>
</dbReference>
<evidence type="ECO:0000313" key="2">
    <source>
        <dbReference type="EMBL" id="KAF3124945.1"/>
    </source>
</evidence>
<dbReference type="GO" id="GO:0007264">
    <property type="term" value="P:small GTPase-mediated signal transduction"/>
    <property type="evidence" value="ECO:0007669"/>
    <property type="project" value="InterPro"/>
</dbReference>
<reference evidence="2 3" key="1">
    <citation type="submission" date="2019-06" db="EMBL/GenBank/DDBJ databases">
        <authorList>
            <person name="Palmer J.M."/>
        </authorList>
    </citation>
    <scope>NUCLEOTIDE SEQUENCE [LARGE SCALE GENOMIC DNA]</scope>
    <source>
        <strain evidence="2 3">TWF703</strain>
    </source>
</reference>
<dbReference type="Gene3D" id="3.50.50.60">
    <property type="entry name" value="FAD/NAD(P)-binding domain"/>
    <property type="match status" value="1"/>
</dbReference>
<dbReference type="PRINTS" id="PR00891">
    <property type="entry name" value="RABGDIREP"/>
</dbReference>
<dbReference type="InterPro" id="IPR036188">
    <property type="entry name" value="FAD/NAD-bd_sf"/>
</dbReference>
<dbReference type="PANTHER" id="PTHR11787">
    <property type="entry name" value="RAB GDP-DISSOCIATION INHIBITOR"/>
    <property type="match status" value="1"/>
</dbReference>
<dbReference type="InterPro" id="IPR017230">
    <property type="entry name" value="Mrs6"/>
</dbReference>
<organism evidence="2 3">
    <name type="scientific">Orbilia oligospora</name>
    <name type="common">Nematode-trapping fungus</name>
    <name type="synonym">Arthrobotrys oligospora</name>
    <dbReference type="NCBI Taxonomy" id="2813651"/>
    <lineage>
        <taxon>Eukaryota</taxon>
        <taxon>Fungi</taxon>
        <taxon>Dikarya</taxon>
        <taxon>Ascomycota</taxon>
        <taxon>Pezizomycotina</taxon>
        <taxon>Orbiliomycetes</taxon>
        <taxon>Orbiliales</taxon>
        <taxon>Orbiliaceae</taxon>
        <taxon>Orbilia</taxon>
    </lineage>
</organism>
<dbReference type="EMBL" id="WIQZ01000095">
    <property type="protein sequence ID" value="KAF3124945.1"/>
    <property type="molecule type" value="Genomic_DNA"/>
</dbReference>
<accession>A0A7C8NLT4</accession>
<dbReference type="GO" id="GO:0005829">
    <property type="term" value="C:cytosol"/>
    <property type="evidence" value="ECO:0007669"/>
    <property type="project" value="TreeGrafter"/>
</dbReference>
<dbReference type="Gene3D" id="3.30.519.10">
    <property type="entry name" value="Guanine Nucleotide Dissociation Inhibitor, domain 2"/>
    <property type="match status" value="1"/>
</dbReference>
<dbReference type="GO" id="GO:0005968">
    <property type="term" value="C:Rab-protein geranylgeranyltransferase complex"/>
    <property type="evidence" value="ECO:0007669"/>
    <property type="project" value="TreeGrafter"/>
</dbReference>
<dbReference type="SUPFAM" id="SSF51905">
    <property type="entry name" value="FAD/NAD(P)-binding domain"/>
    <property type="match status" value="1"/>
</dbReference>
<comment type="caution">
    <text evidence="2">The sequence shown here is derived from an EMBL/GenBank/DDBJ whole genome shotgun (WGS) entry which is preliminary data.</text>
</comment>
<evidence type="ECO:0000256" key="1">
    <source>
        <dbReference type="ARBA" id="ARBA00005593"/>
    </source>
</evidence>
<name>A0A7C8NLT4_ORBOL</name>
<dbReference type="GO" id="GO:0005092">
    <property type="term" value="F:GDP-dissociation inhibitor activity"/>
    <property type="evidence" value="ECO:0007669"/>
    <property type="project" value="InterPro"/>
</dbReference>
<dbReference type="Proteomes" id="UP000480548">
    <property type="component" value="Unassembled WGS sequence"/>
</dbReference>
<dbReference type="InterPro" id="IPR018203">
    <property type="entry name" value="GDP_dissociation_inhibitor"/>
</dbReference>
<dbReference type="GO" id="GO:0016740">
    <property type="term" value="F:transferase activity"/>
    <property type="evidence" value="ECO:0007669"/>
    <property type="project" value="UniProtKB-KW"/>
</dbReference>
<sequence length="598" mass="64145">MFAPFVVEMIAGQGNLSGLNTTVWAAGSDSWVSMMQDKGTNSTDHTVLAYLSLYFIGTTTANAPNPLVDPSRSPSAMNIEALDQTVWDAVIAGTGLRESLLAAALARAGKKVLHLDQNPYYGEEYAALSLDELEAWTKNVKSSHIRSVQYKTYPAPEGSGLKKSRSYTLSLSPGLLYTASPILSLLIKSNLHESLEFLKVGGWFVYDAAAPLSDPLKRVPNTREDIFNDKTLDPRTKRVVVRALKSMVGSEGVHSGTAATSSGLSLQQYLEQPSFRLPSSIIVAFTSLTLLHNLPNELPLGEAEERIKKHFGSLGRFGAGFSAVISRYTSGSELVQVLCRAAAVTGNAIYVLENGIVDIQEPGSVPPPIQALPNESTEQSIRLSLKSGDVIRTRHVVGTASNLPITASADQISSESTGYWMSIYVVSSPLKQIFQTDEPPPAAGAIIYVPAGSIEVNGYSNTNPMYVVVHSSDTGECPDGQSILYISMKETSSGGAELFDATVKSLLQNLTSKGGAADNTAGHILLSVTFKTCADLEPPDQSSSGRVHLLSRHVPMIEIPDSLVEQTMEIYEKIVGSRDAFLEKAAHQEPEPPGEKSG</sequence>
<dbReference type="PANTHER" id="PTHR11787:SF4">
    <property type="entry name" value="CHM, RAB ESCORT PROTEIN 1"/>
    <property type="match status" value="1"/>
</dbReference>
<dbReference type="Gene3D" id="1.10.405.10">
    <property type="entry name" value="Guanine Nucleotide Dissociation Inhibitor, domain 1"/>
    <property type="match status" value="1"/>
</dbReference>
<dbReference type="GO" id="GO:0005634">
    <property type="term" value="C:nucleus"/>
    <property type="evidence" value="ECO:0007669"/>
    <property type="project" value="TreeGrafter"/>
</dbReference>
<dbReference type="AlphaFoldDB" id="A0A7C8NLT4"/>
<dbReference type="PRINTS" id="PR00894">
    <property type="entry name" value="YEASTMRS6P"/>
</dbReference>
<evidence type="ECO:0000313" key="3">
    <source>
        <dbReference type="Proteomes" id="UP000480548"/>
    </source>
</evidence>
<gene>
    <name evidence="2" type="primary">MRS6</name>
    <name evidence="2" type="ORF">TWF703_011153</name>
</gene>
<protein>
    <submittedName>
        <fullName evidence="2">Rab proteins geranylgeranyltransferase component A</fullName>
    </submittedName>
</protein>